<organism evidence="2 3">
    <name type="scientific">Deinococcus budaensis</name>
    <dbReference type="NCBI Taxonomy" id="1665626"/>
    <lineage>
        <taxon>Bacteria</taxon>
        <taxon>Thermotogati</taxon>
        <taxon>Deinococcota</taxon>
        <taxon>Deinococci</taxon>
        <taxon>Deinococcales</taxon>
        <taxon>Deinococcaceae</taxon>
        <taxon>Deinococcus</taxon>
    </lineage>
</organism>
<name>A0A7W8GE14_9DEIO</name>
<keyword evidence="1" id="KW-0472">Membrane</keyword>
<dbReference type="GO" id="GO:0005886">
    <property type="term" value="C:plasma membrane"/>
    <property type="evidence" value="ECO:0007669"/>
    <property type="project" value="TreeGrafter"/>
</dbReference>
<evidence type="ECO:0000256" key="1">
    <source>
        <dbReference type="SAM" id="Phobius"/>
    </source>
</evidence>
<dbReference type="PANTHER" id="PTHR34980">
    <property type="entry name" value="INNER MEMBRANE PROTEIN-RELATED-RELATED"/>
    <property type="match status" value="1"/>
</dbReference>
<protein>
    <submittedName>
        <fullName evidence="2">Uncharacterized membrane protein YhaH (DUF805 family)</fullName>
    </submittedName>
</protein>
<evidence type="ECO:0000313" key="2">
    <source>
        <dbReference type="EMBL" id="MBB5233536.1"/>
    </source>
</evidence>
<reference evidence="2 3" key="1">
    <citation type="submission" date="2020-08" db="EMBL/GenBank/DDBJ databases">
        <title>Genomic Encyclopedia of Type Strains, Phase IV (KMG-IV): sequencing the most valuable type-strain genomes for metagenomic binning, comparative biology and taxonomic classification.</title>
        <authorList>
            <person name="Goeker M."/>
        </authorList>
    </citation>
    <scope>NUCLEOTIDE SEQUENCE [LARGE SCALE GENOMIC DNA]</scope>
    <source>
        <strain evidence="2 3">DSM 101791</strain>
    </source>
</reference>
<sequence length="140" mass="15667">MNDYLNVIRQHYADFRGRARRREYWMFYLINTLISLLLYLPFAVQTVTAPDPETAAPTGLALLSLIAAGLYSLFILVPSLAVSVRRLHDTGRSGWWYLINFVPLVGGLVFLIFMVLGGQPGANRWGPNPKGQTANAVADW</sequence>
<proteinExistence type="predicted"/>
<dbReference type="EMBL" id="JACHFN010000002">
    <property type="protein sequence ID" value="MBB5233536.1"/>
    <property type="molecule type" value="Genomic_DNA"/>
</dbReference>
<gene>
    <name evidence="2" type="ORF">HNQ09_000953</name>
</gene>
<feature type="transmembrane region" description="Helical" evidence="1">
    <location>
        <begin position="94"/>
        <end position="116"/>
    </location>
</feature>
<dbReference type="Pfam" id="PF05656">
    <property type="entry name" value="DUF805"/>
    <property type="match status" value="1"/>
</dbReference>
<dbReference type="PANTHER" id="PTHR34980:SF2">
    <property type="entry name" value="INNER MEMBRANE PROTEIN YHAH-RELATED"/>
    <property type="match status" value="1"/>
</dbReference>
<feature type="transmembrane region" description="Helical" evidence="1">
    <location>
        <begin position="62"/>
        <end position="82"/>
    </location>
</feature>
<accession>A0A7W8GE14</accession>
<evidence type="ECO:0000313" key="3">
    <source>
        <dbReference type="Proteomes" id="UP000525389"/>
    </source>
</evidence>
<keyword evidence="1" id="KW-1133">Transmembrane helix</keyword>
<keyword evidence="1" id="KW-0812">Transmembrane</keyword>
<comment type="caution">
    <text evidence="2">The sequence shown here is derived from an EMBL/GenBank/DDBJ whole genome shotgun (WGS) entry which is preliminary data.</text>
</comment>
<keyword evidence="3" id="KW-1185">Reference proteome</keyword>
<dbReference type="InterPro" id="IPR008523">
    <property type="entry name" value="DUF805"/>
</dbReference>
<dbReference type="RefSeq" id="WP_184026094.1">
    <property type="nucleotide sequence ID" value="NZ_JACHFN010000002.1"/>
</dbReference>
<dbReference type="Proteomes" id="UP000525389">
    <property type="component" value="Unassembled WGS sequence"/>
</dbReference>
<feature type="transmembrane region" description="Helical" evidence="1">
    <location>
        <begin position="24"/>
        <end position="42"/>
    </location>
</feature>
<dbReference type="AlphaFoldDB" id="A0A7W8GE14"/>